<reference evidence="2" key="2">
    <citation type="journal article" date="2015" name="Data Brief">
        <title>Shoot transcriptome of the giant reed, Arundo donax.</title>
        <authorList>
            <person name="Barrero R.A."/>
            <person name="Guerrero F.D."/>
            <person name="Moolhuijzen P."/>
            <person name="Goolsby J.A."/>
            <person name="Tidwell J."/>
            <person name="Bellgard S.E."/>
            <person name="Bellgard M.I."/>
        </authorList>
    </citation>
    <scope>NUCLEOTIDE SEQUENCE</scope>
    <source>
        <tissue evidence="2">Shoot tissue taken approximately 20 cm above the soil surface</tissue>
    </source>
</reference>
<evidence type="ECO:0000313" key="2">
    <source>
        <dbReference type="EMBL" id="JAE22792.1"/>
    </source>
</evidence>
<protein>
    <submittedName>
        <fullName evidence="2">Uncharacterized protein</fullName>
    </submittedName>
</protein>
<sequence>MVDANQSEDRRRRWMDGRKLKVSWVEESRIINCKEREWDGNDASEKCSSNGSKGGKSNQIINEGN</sequence>
<feature type="region of interest" description="Disordered" evidence="1">
    <location>
        <begin position="39"/>
        <end position="65"/>
    </location>
</feature>
<feature type="compositionally biased region" description="Low complexity" evidence="1">
    <location>
        <begin position="48"/>
        <end position="58"/>
    </location>
</feature>
<evidence type="ECO:0000256" key="1">
    <source>
        <dbReference type="SAM" id="MobiDB-lite"/>
    </source>
</evidence>
<dbReference type="AlphaFoldDB" id="A0A0A9GE68"/>
<name>A0A0A9GE68_ARUDO</name>
<reference evidence="2" key="1">
    <citation type="submission" date="2014-09" db="EMBL/GenBank/DDBJ databases">
        <authorList>
            <person name="Magalhaes I.L.F."/>
            <person name="Oliveira U."/>
            <person name="Santos F.R."/>
            <person name="Vidigal T.H.D.A."/>
            <person name="Brescovit A.D."/>
            <person name="Santos A.J."/>
        </authorList>
    </citation>
    <scope>NUCLEOTIDE SEQUENCE</scope>
    <source>
        <tissue evidence="2">Shoot tissue taken approximately 20 cm above the soil surface</tissue>
    </source>
</reference>
<organism evidence="2">
    <name type="scientific">Arundo donax</name>
    <name type="common">Giant reed</name>
    <name type="synonym">Donax arundinaceus</name>
    <dbReference type="NCBI Taxonomy" id="35708"/>
    <lineage>
        <taxon>Eukaryota</taxon>
        <taxon>Viridiplantae</taxon>
        <taxon>Streptophyta</taxon>
        <taxon>Embryophyta</taxon>
        <taxon>Tracheophyta</taxon>
        <taxon>Spermatophyta</taxon>
        <taxon>Magnoliopsida</taxon>
        <taxon>Liliopsida</taxon>
        <taxon>Poales</taxon>
        <taxon>Poaceae</taxon>
        <taxon>PACMAD clade</taxon>
        <taxon>Arundinoideae</taxon>
        <taxon>Arundineae</taxon>
        <taxon>Arundo</taxon>
    </lineage>
</organism>
<proteinExistence type="predicted"/>
<dbReference type="EMBL" id="GBRH01175104">
    <property type="protein sequence ID" value="JAE22792.1"/>
    <property type="molecule type" value="Transcribed_RNA"/>
</dbReference>
<accession>A0A0A9GE68</accession>